<dbReference type="GO" id="GO:0046686">
    <property type="term" value="P:response to cadmium ion"/>
    <property type="evidence" value="ECO:0007669"/>
    <property type="project" value="TreeGrafter"/>
</dbReference>
<dbReference type="PRINTS" id="PR00778">
    <property type="entry name" value="HTHARSR"/>
</dbReference>
<dbReference type="InterPro" id="IPR001845">
    <property type="entry name" value="HTH_ArsR_DNA-bd_dom"/>
</dbReference>
<dbReference type="Pfam" id="PF01022">
    <property type="entry name" value="HTH_5"/>
    <property type="match status" value="1"/>
</dbReference>
<dbReference type="SUPFAM" id="SSF46785">
    <property type="entry name" value="Winged helix' DNA-binding domain"/>
    <property type="match status" value="1"/>
</dbReference>
<comment type="caution">
    <text evidence="2">The sequence shown here is derived from an EMBL/GenBank/DDBJ whole genome shotgun (WGS) entry which is preliminary data.</text>
</comment>
<dbReference type="AlphaFoldDB" id="A0A3R9Q7N0"/>
<dbReference type="GO" id="GO:0003677">
    <property type="term" value="F:DNA binding"/>
    <property type="evidence" value="ECO:0007669"/>
    <property type="project" value="TreeGrafter"/>
</dbReference>
<dbReference type="InterPro" id="IPR036388">
    <property type="entry name" value="WH-like_DNA-bd_sf"/>
</dbReference>
<dbReference type="RefSeq" id="WP_125484065.1">
    <property type="nucleotide sequence ID" value="NZ_RSDW01000001.1"/>
</dbReference>
<dbReference type="Gene3D" id="1.10.10.10">
    <property type="entry name" value="Winged helix-like DNA-binding domain superfamily/Winged helix DNA-binding domain"/>
    <property type="match status" value="1"/>
</dbReference>
<dbReference type="PROSITE" id="PS50987">
    <property type="entry name" value="HTH_ARSR_2"/>
    <property type="match status" value="1"/>
</dbReference>
<protein>
    <submittedName>
        <fullName evidence="2">ArsR family transcriptional regulator</fullName>
    </submittedName>
</protein>
<dbReference type="InterPro" id="IPR036390">
    <property type="entry name" value="WH_DNA-bd_sf"/>
</dbReference>
<accession>A0A3R9Q7N0</accession>
<sequence length="230" mass="25091">MTVHVIAAAIGEPAREKMLYCLMDGHARTSTELAVVADVSPSTASVHLNRLKAAGLVKVAVQGKHHYYSLDGSEVAQMLEALSVLVGTPRKKFVPNTPSRLCAARTCYDHLAGTVGVSLHDRLKAMGCLREKDGGRAYELTPKGVKLFESLGVDLEATFSLRRRFAFPCLDWSERRPHLGGGLGAALLKVVLKKKWVTQDLDSRALAVTGVGQREMLRQFGLQVERSGRQ</sequence>
<gene>
    <name evidence="2" type="ORF">EDE15_0792</name>
</gene>
<dbReference type="InterPro" id="IPR011991">
    <property type="entry name" value="ArsR-like_HTH"/>
</dbReference>
<reference evidence="2 3" key="1">
    <citation type="submission" date="2018-12" db="EMBL/GenBank/DDBJ databases">
        <title>Sequencing of bacterial isolates from soil warming experiment in Harvard Forest, Massachusetts, USA.</title>
        <authorList>
            <person name="Deangelis K."/>
        </authorList>
    </citation>
    <scope>NUCLEOTIDE SEQUENCE [LARGE SCALE GENOMIC DNA]</scope>
    <source>
        <strain evidence="2 3">EB153</strain>
    </source>
</reference>
<dbReference type="GO" id="GO:0010288">
    <property type="term" value="P:response to lead ion"/>
    <property type="evidence" value="ECO:0007669"/>
    <property type="project" value="TreeGrafter"/>
</dbReference>
<feature type="domain" description="HTH arsR-type" evidence="1">
    <location>
        <begin position="1"/>
        <end position="90"/>
    </location>
</feature>
<dbReference type="EMBL" id="RSDW01000001">
    <property type="protein sequence ID" value="RSL15308.1"/>
    <property type="molecule type" value="Genomic_DNA"/>
</dbReference>
<dbReference type="InterPro" id="IPR052543">
    <property type="entry name" value="HTH_Metal-responsive_Reg"/>
</dbReference>
<evidence type="ECO:0000313" key="3">
    <source>
        <dbReference type="Proteomes" id="UP000269669"/>
    </source>
</evidence>
<dbReference type="Proteomes" id="UP000269669">
    <property type="component" value="Unassembled WGS sequence"/>
</dbReference>
<dbReference type="GO" id="GO:0097063">
    <property type="term" value="F:cadmium ion sensor activity"/>
    <property type="evidence" value="ECO:0007669"/>
    <property type="project" value="TreeGrafter"/>
</dbReference>
<dbReference type="GO" id="GO:0032791">
    <property type="term" value="F:lead ion binding"/>
    <property type="evidence" value="ECO:0007669"/>
    <property type="project" value="TreeGrafter"/>
</dbReference>
<evidence type="ECO:0000313" key="2">
    <source>
        <dbReference type="EMBL" id="RSL15308.1"/>
    </source>
</evidence>
<proteinExistence type="predicted"/>
<organism evidence="2 3">
    <name type="scientific">Edaphobacter aggregans</name>
    <dbReference type="NCBI Taxonomy" id="570835"/>
    <lineage>
        <taxon>Bacteria</taxon>
        <taxon>Pseudomonadati</taxon>
        <taxon>Acidobacteriota</taxon>
        <taxon>Terriglobia</taxon>
        <taxon>Terriglobales</taxon>
        <taxon>Acidobacteriaceae</taxon>
        <taxon>Edaphobacter</taxon>
    </lineage>
</organism>
<keyword evidence="3" id="KW-1185">Reference proteome</keyword>
<evidence type="ECO:0000259" key="1">
    <source>
        <dbReference type="PROSITE" id="PS50987"/>
    </source>
</evidence>
<dbReference type="PANTHER" id="PTHR39168">
    <property type="entry name" value="TRANSCRIPTIONAL REGULATOR-RELATED"/>
    <property type="match status" value="1"/>
</dbReference>
<dbReference type="OrthoDB" id="9797716at2"/>
<dbReference type="GO" id="GO:0003700">
    <property type="term" value="F:DNA-binding transcription factor activity"/>
    <property type="evidence" value="ECO:0007669"/>
    <property type="project" value="InterPro"/>
</dbReference>
<name>A0A3R9Q7N0_9BACT</name>
<dbReference type="CDD" id="cd00090">
    <property type="entry name" value="HTH_ARSR"/>
    <property type="match status" value="1"/>
</dbReference>
<dbReference type="PANTHER" id="PTHR39168:SF1">
    <property type="entry name" value="TRANSCRIPTIONAL REGULATORY PROTEIN"/>
    <property type="match status" value="1"/>
</dbReference>
<dbReference type="SMART" id="SM00418">
    <property type="entry name" value="HTH_ARSR"/>
    <property type="match status" value="1"/>
</dbReference>